<evidence type="ECO:0000313" key="3">
    <source>
        <dbReference type="Proteomes" id="UP001153555"/>
    </source>
</evidence>
<keyword evidence="3" id="KW-1185">Reference proteome</keyword>
<dbReference type="Proteomes" id="UP001153555">
    <property type="component" value="Unassembled WGS sequence"/>
</dbReference>
<name>A0A9N7MNM7_STRHE</name>
<accession>A0A9N7MNM7</accession>
<feature type="compositionally biased region" description="Polar residues" evidence="1">
    <location>
        <begin position="173"/>
        <end position="194"/>
    </location>
</feature>
<protein>
    <submittedName>
        <fullName evidence="2">Uncharacterized protein</fullName>
    </submittedName>
</protein>
<feature type="region of interest" description="Disordered" evidence="1">
    <location>
        <begin position="70"/>
        <end position="112"/>
    </location>
</feature>
<gene>
    <name evidence="2" type="ORF">SHERM_13021</name>
</gene>
<dbReference type="OrthoDB" id="9940972at2759"/>
<feature type="compositionally biased region" description="Polar residues" evidence="1">
    <location>
        <begin position="240"/>
        <end position="252"/>
    </location>
</feature>
<feature type="region of interest" description="Disordered" evidence="1">
    <location>
        <begin position="236"/>
        <end position="268"/>
    </location>
</feature>
<organism evidence="2 3">
    <name type="scientific">Striga hermonthica</name>
    <name type="common">Purple witchweed</name>
    <name type="synonym">Buchnera hermonthica</name>
    <dbReference type="NCBI Taxonomy" id="68872"/>
    <lineage>
        <taxon>Eukaryota</taxon>
        <taxon>Viridiplantae</taxon>
        <taxon>Streptophyta</taxon>
        <taxon>Embryophyta</taxon>
        <taxon>Tracheophyta</taxon>
        <taxon>Spermatophyta</taxon>
        <taxon>Magnoliopsida</taxon>
        <taxon>eudicotyledons</taxon>
        <taxon>Gunneridae</taxon>
        <taxon>Pentapetalae</taxon>
        <taxon>asterids</taxon>
        <taxon>lamiids</taxon>
        <taxon>Lamiales</taxon>
        <taxon>Orobanchaceae</taxon>
        <taxon>Buchnereae</taxon>
        <taxon>Striga</taxon>
    </lineage>
</organism>
<evidence type="ECO:0000256" key="1">
    <source>
        <dbReference type="SAM" id="MobiDB-lite"/>
    </source>
</evidence>
<sequence>MATLYHSGSSFEKHKRRTNRDEFGHKRVLSGKEKLLSGAQQELPDLLSAAAMNQRLFETYQLLFETVRASPGRGVEPDDHSTSLTSSRRGNEIAEATKTGARKSSRALAGSRSPVVAALEPSVFGALLLANFVEPHEQSSHPNTPLSSHARMADSPITKSVPADINTKPDECNNVNQSNGRVSHSSPTKSTNIAEATGNEIGSKDVNLQSESLEKEISTSTGRVFSRAASPTSMFYGDSEQVSLQSISTPKSKNPLPPSISRRNIDTYSPPPMELEMVFAAVEKHNQKRFLEK</sequence>
<feature type="compositionally biased region" description="Polar residues" evidence="1">
    <location>
        <begin position="1"/>
        <end position="10"/>
    </location>
</feature>
<feature type="region of interest" description="Disordered" evidence="1">
    <location>
        <begin position="1"/>
        <end position="25"/>
    </location>
</feature>
<comment type="caution">
    <text evidence="2">The sequence shown here is derived from an EMBL/GenBank/DDBJ whole genome shotgun (WGS) entry which is preliminary data.</text>
</comment>
<reference evidence="2" key="1">
    <citation type="submission" date="2019-12" db="EMBL/GenBank/DDBJ databases">
        <authorList>
            <person name="Scholes J."/>
        </authorList>
    </citation>
    <scope>NUCLEOTIDE SEQUENCE</scope>
</reference>
<dbReference type="EMBL" id="CACSLK010009942">
    <property type="protein sequence ID" value="CAA0812274.1"/>
    <property type="molecule type" value="Genomic_DNA"/>
</dbReference>
<evidence type="ECO:0000313" key="2">
    <source>
        <dbReference type="EMBL" id="CAA0812274.1"/>
    </source>
</evidence>
<dbReference type="AlphaFoldDB" id="A0A9N7MNM7"/>
<feature type="region of interest" description="Disordered" evidence="1">
    <location>
        <begin position="159"/>
        <end position="204"/>
    </location>
</feature>
<proteinExistence type="predicted"/>